<name>A0A841GWK8_9BACT</name>
<sequence>MTKRIWTLLLAGMLATGAAACNDNAEDHAEEAQSDRQEASEEMREGDTSSARKEMQNAAGHENAAAVDTAQGDKTEGMN</sequence>
<feature type="region of interest" description="Disordered" evidence="1">
    <location>
        <begin position="24"/>
        <end position="79"/>
    </location>
</feature>
<feature type="compositionally biased region" description="Basic and acidic residues" evidence="1">
    <location>
        <begin position="25"/>
        <end position="55"/>
    </location>
</feature>
<dbReference type="RefSeq" id="WP_170035641.1">
    <property type="nucleotide sequence ID" value="NZ_JABDTL010000001.1"/>
</dbReference>
<accession>A0A841GWK8</accession>
<feature type="signal peptide" evidence="2">
    <location>
        <begin position="1"/>
        <end position="20"/>
    </location>
</feature>
<dbReference type="EMBL" id="JACHIA010000004">
    <property type="protein sequence ID" value="MBB6070244.1"/>
    <property type="molecule type" value="Genomic_DNA"/>
</dbReference>
<gene>
    <name evidence="3" type="ORF">HNQ61_001863</name>
</gene>
<dbReference type="PROSITE" id="PS51257">
    <property type="entry name" value="PROKAR_LIPOPROTEIN"/>
    <property type="match status" value="1"/>
</dbReference>
<protein>
    <submittedName>
        <fullName evidence="3">Tfp pilus assembly protein PilF</fullName>
    </submittedName>
</protein>
<proteinExistence type="predicted"/>
<comment type="caution">
    <text evidence="3">The sequence shown here is derived from an EMBL/GenBank/DDBJ whole genome shotgun (WGS) entry which is preliminary data.</text>
</comment>
<evidence type="ECO:0000256" key="2">
    <source>
        <dbReference type="SAM" id="SignalP"/>
    </source>
</evidence>
<organism evidence="3 4">
    <name type="scientific">Longimicrobium terrae</name>
    <dbReference type="NCBI Taxonomy" id="1639882"/>
    <lineage>
        <taxon>Bacteria</taxon>
        <taxon>Pseudomonadati</taxon>
        <taxon>Gemmatimonadota</taxon>
        <taxon>Longimicrobiia</taxon>
        <taxon>Longimicrobiales</taxon>
        <taxon>Longimicrobiaceae</taxon>
        <taxon>Longimicrobium</taxon>
    </lineage>
</organism>
<evidence type="ECO:0000256" key="1">
    <source>
        <dbReference type="SAM" id="MobiDB-lite"/>
    </source>
</evidence>
<dbReference type="Proteomes" id="UP000582837">
    <property type="component" value="Unassembled WGS sequence"/>
</dbReference>
<feature type="chain" id="PRO_5032353054" evidence="2">
    <location>
        <begin position="21"/>
        <end position="79"/>
    </location>
</feature>
<evidence type="ECO:0000313" key="4">
    <source>
        <dbReference type="Proteomes" id="UP000582837"/>
    </source>
</evidence>
<evidence type="ECO:0000313" key="3">
    <source>
        <dbReference type="EMBL" id="MBB6070244.1"/>
    </source>
</evidence>
<reference evidence="3 4" key="1">
    <citation type="submission" date="2020-08" db="EMBL/GenBank/DDBJ databases">
        <title>Genomic Encyclopedia of Type Strains, Phase IV (KMG-IV): sequencing the most valuable type-strain genomes for metagenomic binning, comparative biology and taxonomic classification.</title>
        <authorList>
            <person name="Goeker M."/>
        </authorList>
    </citation>
    <scope>NUCLEOTIDE SEQUENCE [LARGE SCALE GENOMIC DNA]</scope>
    <source>
        <strain evidence="3 4">DSM 29007</strain>
    </source>
</reference>
<dbReference type="AlphaFoldDB" id="A0A841GWK8"/>
<keyword evidence="4" id="KW-1185">Reference proteome</keyword>
<keyword evidence="2" id="KW-0732">Signal</keyword>